<dbReference type="PANTHER" id="PTHR24006">
    <property type="entry name" value="UBIQUITIN CARBOXYL-TERMINAL HYDROLASE"/>
    <property type="match status" value="1"/>
</dbReference>
<dbReference type="InterPro" id="IPR018200">
    <property type="entry name" value="USP_CS"/>
</dbReference>
<dbReference type="PANTHER" id="PTHR24006:SF711">
    <property type="entry name" value="UBIQUITIN CARBOXYL-TERMINAL HYDROLASE 29"/>
    <property type="match status" value="1"/>
</dbReference>
<dbReference type="PROSITE" id="PS00973">
    <property type="entry name" value="USP_2"/>
    <property type="match status" value="1"/>
</dbReference>
<dbReference type="Ensembl" id="ENSOCUT00000029535.1">
    <property type="protein sequence ID" value="ENSOCUP00000016932.1"/>
    <property type="gene ID" value="ENSOCUG00000025094.1"/>
</dbReference>
<dbReference type="RefSeq" id="XP_069923473.1">
    <property type="nucleotide sequence ID" value="XM_070067372.1"/>
</dbReference>
<feature type="compositionally biased region" description="Polar residues" evidence="8">
    <location>
        <begin position="123"/>
        <end position="142"/>
    </location>
</feature>
<evidence type="ECO:0000256" key="8">
    <source>
        <dbReference type="SAM" id="MobiDB-lite"/>
    </source>
</evidence>
<evidence type="ECO:0000313" key="10">
    <source>
        <dbReference type="Ensembl" id="ENSOCUP00000016932.1"/>
    </source>
</evidence>
<dbReference type="HOGENOM" id="CLU_012557_0_0_1"/>
<dbReference type="InterPro" id="IPR032069">
    <property type="entry name" value="USP37-like_PH"/>
</dbReference>
<dbReference type="GO" id="GO:0005634">
    <property type="term" value="C:nucleus"/>
    <property type="evidence" value="ECO:0007669"/>
    <property type="project" value="TreeGrafter"/>
</dbReference>
<dbReference type="GO" id="GO:0000082">
    <property type="term" value="P:G1/S transition of mitotic cell cycle"/>
    <property type="evidence" value="ECO:0007669"/>
    <property type="project" value="TreeGrafter"/>
</dbReference>
<dbReference type="MEROPS" id="C19.046"/>
<dbReference type="GO" id="GO:0006508">
    <property type="term" value="P:proteolysis"/>
    <property type="evidence" value="ECO:0007669"/>
    <property type="project" value="UniProtKB-KW"/>
</dbReference>
<keyword evidence="3 7" id="KW-0645">Protease</keyword>
<reference evidence="10 11" key="1">
    <citation type="journal article" date="2011" name="Nature">
        <title>A high-resolution map of human evolutionary constraint using 29 mammals.</title>
        <authorList>
            <person name="Lindblad-Toh K."/>
            <person name="Garber M."/>
            <person name="Zuk O."/>
            <person name="Lin M.F."/>
            <person name="Parker B.J."/>
            <person name="Washietl S."/>
            <person name="Kheradpour P."/>
            <person name="Ernst J."/>
            <person name="Jordan G."/>
            <person name="Mauceli E."/>
            <person name="Ward L.D."/>
            <person name="Lowe C.B."/>
            <person name="Holloway A.K."/>
            <person name="Clamp M."/>
            <person name="Gnerre S."/>
            <person name="Alfoldi J."/>
            <person name="Beal K."/>
            <person name="Chang J."/>
            <person name="Clawson H."/>
            <person name="Cuff J."/>
            <person name="Di Palma F."/>
            <person name="Fitzgerald S."/>
            <person name="Flicek P."/>
            <person name="Guttman M."/>
            <person name="Hubisz M.J."/>
            <person name="Jaffe D.B."/>
            <person name="Jungreis I."/>
            <person name="Kent W.J."/>
            <person name="Kostka D."/>
            <person name="Lara M."/>
            <person name="Martins A.L."/>
            <person name="Massingham T."/>
            <person name="Moltke I."/>
            <person name="Raney B.J."/>
            <person name="Rasmussen M.D."/>
            <person name="Robinson J."/>
            <person name="Stark A."/>
            <person name="Vilella A.J."/>
            <person name="Wen J."/>
            <person name="Xie X."/>
            <person name="Zody M.C."/>
            <person name="Baldwin J."/>
            <person name="Bloom T."/>
            <person name="Chin C.W."/>
            <person name="Heiman D."/>
            <person name="Nicol R."/>
            <person name="Nusbaum C."/>
            <person name="Young S."/>
            <person name="Wilkinson J."/>
            <person name="Worley K.C."/>
            <person name="Kovar C.L."/>
            <person name="Muzny D.M."/>
            <person name="Gibbs R.A."/>
            <person name="Cree A."/>
            <person name="Dihn H.H."/>
            <person name="Fowler G."/>
            <person name="Jhangiani S."/>
            <person name="Joshi V."/>
            <person name="Lee S."/>
            <person name="Lewis L.R."/>
            <person name="Nazareth L.V."/>
            <person name="Okwuonu G."/>
            <person name="Santibanez J."/>
            <person name="Warren W.C."/>
            <person name="Mardis E.R."/>
            <person name="Weinstock G.M."/>
            <person name="Wilson R.K."/>
            <person name="Delehaunty K."/>
            <person name="Dooling D."/>
            <person name="Fronik C."/>
            <person name="Fulton L."/>
            <person name="Fulton B."/>
            <person name="Graves T."/>
            <person name="Minx P."/>
            <person name="Sodergren E."/>
            <person name="Birney E."/>
            <person name="Margulies E.H."/>
            <person name="Herrero J."/>
            <person name="Green E.D."/>
            <person name="Haussler D."/>
            <person name="Siepel A."/>
            <person name="Goldman N."/>
            <person name="Pollard K.S."/>
            <person name="Pedersen J.S."/>
            <person name="Lander E.S."/>
            <person name="Kellis M."/>
        </authorList>
    </citation>
    <scope>NUCLEOTIDE SEQUENCE [LARGE SCALE GENOMIC DNA]</scope>
    <source>
        <strain evidence="10 11">Thorbecke inbred</strain>
    </source>
</reference>
<dbReference type="RefSeq" id="XP_069923475.1">
    <property type="nucleotide sequence ID" value="XM_070067374.1"/>
</dbReference>
<evidence type="ECO:0000313" key="11">
    <source>
        <dbReference type="Proteomes" id="UP000001811"/>
    </source>
</evidence>
<keyword evidence="6 7" id="KW-0788">Thiol protease</keyword>
<reference evidence="10" key="3">
    <citation type="submission" date="2025-09" db="UniProtKB">
        <authorList>
            <consortium name="Ensembl"/>
        </authorList>
    </citation>
    <scope>IDENTIFICATION</scope>
    <source>
        <strain evidence="10">Thorbecke</strain>
    </source>
</reference>
<dbReference type="RefSeq" id="XP_069923476.1">
    <property type="nucleotide sequence ID" value="XM_070067375.1"/>
</dbReference>
<dbReference type="STRING" id="9986.ENSOCUP00000016932"/>
<evidence type="ECO:0000256" key="3">
    <source>
        <dbReference type="ARBA" id="ARBA00022670"/>
    </source>
</evidence>
<dbReference type="FunCoup" id="G1TJ09">
    <property type="interactions" value="7"/>
</dbReference>
<dbReference type="InterPro" id="IPR050164">
    <property type="entry name" value="Peptidase_C19"/>
</dbReference>
<dbReference type="RefSeq" id="XP_069923472.1">
    <property type="nucleotide sequence ID" value="XM_070067371.1"/>
</dbReference>
<proteinExistence type="inferred from homology"/>
<dbReference type="Pfam" id="PF00443">
    <property type="entry name" value="UCH"/>
    <property type="match status" value="1"/>
</dbReference>
<dbReference type="Bgee" id="ENSOCUG00000025094">
    <property type="expression patterns" value="Expressed in testis"/>
</dbReference>
<dbReference type="Gene3D" id="2.30.29.180">
    <property type="entry name" value="Ubiquitin carboxyl-terminal hydrolase 26/29/37, pleckstrin homology-like domain"/>
    <property type="match status" value="1"/>
</dbReference>
<dbReference type="GeneTree" id="ENSGT00940000161929"/>
<dbReference type="Gene3D" id="3.90.70.10">
    <property type="entry name" value="Cysteine proteinases"/>
    <property type="match status" value="2"/>
</dbReference>
<organism evidence="10 11">
    <name type="scientific">Oryctolagus cuniculus</name>
    <name type="common">Rabbit</name>
    <dbReference type="NCBI Taxonomy" id="9986"/>
    <lineage>
        <taxon>Eukaryota</taxon>
        <taxon>Metazoa</taxon>
        <taxon>Chordata</taxon>
        <taxon>Craniata</taxon>
        <taxon>Vertebrata</taxon>
        <taxon>Euteleostomi</taxon>
        <taxon>Mammalia</taxon>
        <taxon>Eutheria</taxon>
        <taxon>Euarchontoglires</taxon>
        <taxon>Glires</taxon>
        <taxon>Lagomorpha</taxon>
        <taxon>Leporidae</taxon>
        <taxon>Oryctolagus</taxon>
    </lineage>
</organism>
<evidence type="ECO:0000256" key="1">
    <source>
        <dbReference type="ARBA" id="ARBA00000707"/>
    </source>
</evidence>
<dbReference type="CDD" id="cd02257">
    <property type="entry name" value="Peptidase_C19"/>
    <property type="match status" value="2"/>
</dbReference>
<dbReference type="OrthoDB" id="289038at2759"/>
<evidence type="ECO:0000256" key="4">
    <source>
        <dbReference type="ARBA" id="ARBA00022786"/>
    </source>
</evidence>
<feature type="region of interest" description="Disordered" evidence="8">
    <location>
        <begin position="175"/>
        <end position="201"/>
    </location>
</feature>
<dbReference type="GeneID" id="100344862"/>
<dbReference type="Pfam" id="PF16674">
    <property type="entry name" value="UCH_N"/>
    <property type="match status" value="1"/>
</dbReference>
<gene>
    <name evidence="10" type="primary">USP26</name>
</gene>
<dbReference type="InterPro" id="IPR001394">
    <property type="entry name" value="Peptidase_C19_UCH"/>
</dbReference>
<comment type="function">
    <text evidence="7">Deubiquitinating enzyme that removes conjugated ubiquitin from specific proteins to regulate different cellular processes.</text>
</comment>
<evidence type="ECO:0000259" key="9">
    <source>
        <dbReference type="PROSITE" id="PS50235"/>
    </source>
</evidence>
<dbReference type="OMA" id="NHLHLTF"/>
<dbReference type="InParanoid" id="G1TJ09"/>
<sequence length="907" mass="102806">MDAVMVHGFVQMWEKNSGMSKSKEAFIETVPGRKKDKLVIYFNAEKMRTFQLTDNIKSVVLRSREDDQNHLHLTFQNNNFLFIERLSSSDAQELKLYLDRVHQKKLEPSMRAHKDKPISISKATQQEISESSTCNIAKNSKSGSRETAKGSVSPVHQKIPKKSVLNCKKLLEDQHGKRKRMLSDSEINENKSLTKDPTRKKKSDRNILKCISHSLKLKENKKLVLNSSFMTESSENPCLKGSEILQTLTEEMFLAFMLKQKYSEYFPEWDKLGISFDFHPEKIWQGLPNLGNTCYMNAVLQTLFSIPSFADDLLNQRFPWGGIPVDGLSTCLAQLLILKGIYNVKVKEKLLVNVKNAISAVAEIFSGDTQNDAHEFLGHCLQQVKENVVNLNTMWMNKNESEEENSSQDEFASSSASKMPACPVITNFELELLCSIICKGCGQFVIKMEPSNYLSINLPQGKKMFPVSIQSTLNNFFSAEELEYKCGKCQHKRSVAFHKFNRLPRVLIIHLKRYSFNDYWSIRKDDQEVIISKYLKLSAHCNLNTKPPFPLSKNTHPRELQILKIFQTVNSGIISSPPSKNSASDLKKSLDLPVASYDESNKFQRIFKGSKKGKKQNDLGKDSKLNTVEAEFVNPGDKTLREKQPLAGSVRHLGDTSLSLNRKGRGKHTTNPYTRLEALLQKLTENRKLQVYGKTSVPVELDSDGVTKTKDSYENKKHTIQEGSPKVANHIQKCAGVRIYKQASQQVPPQSLPKSKAQKQAENLTRSTEFSFQAVSANHVSALGSNTNPGNKGIFGEKKMDSKAQEPKINTDKANHTYRLIGVVSHLGSSPDSGHYISDAYDFERQAWFTYNDLHVQSIQEAPMLNSRACTGYVFFYMHNDIFEELLKREKNSQLPCTGARKTPQKK</sequence>
<dbReference type="Proteomes" id="UP000001811">
    <property type="component" value="Chromosome X"/>
</dbReference>
<dbReference type="GO" id="GO:0005829">
    <property type="term" value="C:cytosol"/>
    <property type="evidence" value="ECO:0007669"/>
    <property type="project" value="TreeGrafter"/>
</dbReference>
<dbReference type="PaxDb" id="9986-ENSOCUP00000016932"/>
<keyword evidence="5 7" id="KW-0378">Hydrolase</keyword>
<dbReference type="EC" id="3.4.19.12" evidence="7"/>
<dbReference type="GO" id="GO:0016579">
    <property type="term" value="P:protein deubiquitination"/>
    <property type="evidence" value="ECO:0007669"/>
    <property type="project" value="InterPro"/>
</dbReference>
<dbReference type="eggNOG" id="KOG1868">
    <property type="taxonomic scope" value="Eukaryota"/>
</dbReference>
<reference evidence="10" key="2">
    <citation type="submission" date="2025-08" db="UniProtKB">
        <authorList>
            <consortium name="Ensembl"/>
        </authorList>
    </citation>
    <scope>IDENTIFICATION</scope>
    <source>
        <strain evidence="10">Thorbecke</strain>
    </source>
</reference>
<dbReference type="SMR" id="G1TJ09"/>
<dbReference type="PROSITE" id="PS00972">
    <property type="entry name" value="USP_1"/>
    <property type="match status" value="1"/>
</dbReference>
<dbReference type="PROSITE" id="PS50235">
    <property type="entry name" value="USP_3"/>
    <property type="match status" value="1"/>
</dbReference>
<feature type="compositionally biased region" description="Basic and acidic residues" evidence="8">
    <location>
        <begin position="188"/>
        <end position="197"/>
    </location>
</feature>
<comment type="catalytic activity">
    <reaction evidence="1 7">
        <text>Thiol-dependent hydrolysis of ester, thioester, amide, peptide and isopeptide bonds formed by the C-terminal Gly of ubiquitin (a 76-residue protein attached to proteins as an intracellular targeting signal).</text>
        <dbReference type="EC" id="3.4.19.12"/>
    </reaction>
</comment>
<dbReference type="AlphaFoldDB" id="G1TJ09"/>
<name>G1TJ09_RABIT</name>
<dbReference type="InterPro" id="IPR038765">
    <property type="entry name" value="Papain-like_cys_pep_sf"/>
</dbReference>
<dbReference type="EMBL" id="AAGW02046755">
    <property type="status" value="NOT_ANNOTATED_CDS"/>
    <property type="molecule type" value="Genomic_DNA"/>
</dbReference>
<feature type="region of interest" description="Disordered" evidence="8">
    <location>
        <begin position="123"/>
        <end position="158"/>
    </location>
</feature>
<comment type="similarity">
    <text evidence="2 7">Belongs to the peptidase C19 family.</text>
</comment>
<dbReference type="CDD" id="cd13312">
    <property type="entry name" value="PH_USP37_like"/>
    <property type="match status" value="1"/>
</dbReference>
<accession>G1TJ09</accession>
<keyword evidence="11" id="KW-1185">Reference proteome</keyword>
<evidence type="ECO:0000256" key="5">
    <source>
        <dbReference type="ARBA" id="ARBA00022801"/>
    </source>
</evidence>
<evidence type="ECO:0000256" key="7">
    <source>
        <dbReference type="RuleBase" id="RU366025"/>
    </source>
</evidence>
<dbReference type="FunFam" id="2.30.29.180:FF:000001">
    <property type="entry name" value="Ubiquitin carboxyl-terminal hydrolase 37"/>
    <property type="match status" value="1"/>
</dbReference>
<protein>
    <recommendedName>
        <fullName evidence="7">Ubiquitin carboxyl-terminal hydrolase</fullName>
        <ecNumber evidence="7">3.4.19.12</ecNumber>
    </recommendedName>
</protein>
<dbReference type="InterPro" id="IPR028889">
    <property type="entry name" value="USP"/>
</dbReference>
<dbReference type="InterPro" id="IPR038093">
    <property type="entry name" value="USP37-like_PH_sf"/>
</dbReference>
<evidence type="ECO:0000256" key="2">
    <source>
        <dbReference type="ARBA" id="ARBA00009085"/>
    </source>
</evidence>
<dbReference type="SUPFAM" id="SSF54001">
    <property type="entry name" value="Cysteine proteinases"/>
    <property type="match status" value="1"/>
</dbReference>
<evidence type="ECO:0000256" key="6">
    <source>
        <dbReference type="ARBA" id="ARBA00022807"/>
    </source>
</evidence>
<dbReference type="GO" id="GO:0004843">
    <property type="term" value="F:cysteine-type deubiquitinase activity"/>
    <property type="evidence" value="ECO:0007669"/>
    <property type="project" value="UniProtKB-UniRule"/>
</dbReference>
<dbReference type="RefSeq" id="XP_069923474.1">
    <property type="nucleotide sequence ID" value="XM_070067373.1"/>
</dbReference>
<dbReference type="CTD" id="83844"/>
<keyword evidence="4 7" id="KW-0833">Ubl conjugation pathway</keyword>
<feature type="domain" description="USP" evidence="9">
    <location>
        <begin position="285"/>
        <end position="880"/>
    </location>
</feature>